<sequence length="69" mass="8093">MDQTRLSVPKSRINLAAEDKEMRLYRRYWEGEYKSSFHAPDSKKSSLGFYILIVISFFAGVLFSFFGFL</sequence>
<gene>
    <name evidence="2" type="ORF">DJ66_0663</name>
</gene>
<dbReference type="Proteomes" id="UP000033731">
    <property type="component" value="Unassembled WGS sequence"/>
</dbReference>
<dbReference type="PATRIC" id="fig|556287.8.peg.653"/>
<evidence type="ECO:0000256" key="1">
    <source>
        <dbReference type="SAM" id="Phobius"/>
    </source>
</evidence>
<keyword evidence="3" id="KW-1185">Reference proteome</keyword>
<proteinExistence type="predicted"/>
<protein>
    <submittedName>
        <fullName evidence="2">Uncharacterized protein</fullName>
    </submittedName>
</protein>
<name>A0A094Z4X0_9HYPH</name>
<keyword evidence="1" id="KW-1133">Transmembrane helix</keyword>
<reference evidence="2 3" key="1">
    <citation type="journal article" date="2015" name="Phytopathology">
        <title>Genomes of Candidatus Liberibacter solanacearum haplotype A from New Zealand and the USA suggest significant genome plasticity in the species.</title>
        <authorList>
            <person name="Thompson S.M."/>
            <person name="Johnson C.P."/>
            <person name="Lu A.Y."/>
            <person name="Frampton R.A."/>
            <person name="Sullivan K.L."/>
            <person name="Fiers M.W."/>
            <person name="Crowhurst R.N."/>
            <person name="Pitman A.R."/>
            <person name="Scott I."/>
            <person name="Gudmestad N.C."/>
            <person name="Smith G.R."/>
        </authorList>
    </citation>
    <scope>NUCLEOTIDE SEQUENCE [LARGE SCALE GENOMIC DNA]</scope>
    <source>
        <strain evidence="2 3">LsoNZ1</strain>
    </source>
</reference>
<dbReference type="RefSeq" id="WP_034441082.1">
    <property type="nucleotide sequence ID" value="NZ_JMTK01000002.1"/>
</dbReference>
<comment type="caution">
    <text evidence="2">The sequence shown here is derived from an EMBL/GenBank/DDBJ whole genome shotgun (WGS) entry which is preliminary data.</text>
</comment>
<evidence type="ECO:0000313" key="3">
    <source>
        <dbReference type="Proteomes" id="UP000033731"/>
    </source>
</evidence>
<dbReference type="AlphaFoldDB" id="A0A094Z4X0"/>
<feature type="transmembrane region" description="Helical" evidence="1">
    <location>
        <begin position="47"/>
        <end position="68"/>
    </location>
</feature>
<evidence type="ECO:0000313" key="2">
    <source>
        <dbReference type="EMBL" id="KJZ81933.1"/>
    </source>
</evidence>
<dbReference type="EMBL" id="JMTK01000002">
    <property type="protein sequence ID" value="KJZ81933.1"/>
    <property type="molecule type" value="Genomic_DNA"/>
</dbReference>
<accession>A0A094Z4X0</accession>
<keyword evidence="1" id="KW-0472">Membrane</keyword>
<organism evidence="2 3">
    <name type="scientific">Candidatus Liberibacter solanacearum</name>
    <dbReference type="NCBI Taxonomy" id="556287"/>
    <lineage>
        <taxon>Bacteria</taxon>
        <taxon>Pseudomonadati</taxon>
        <taxon>Pseudomonadota</taxon>
        <taxon>Alphaproteobacteria</taxon>
        <taxon>Hyphomicrobiales</taxon>
        <taxon>Rhizobiaceae</taxon>
        <taxon>Liberibacter</taxon>
    </lineage>
</organism>
<keyword evidence="1" id="KW-0812">Transmembrane</keyword>